<keyword evidence="7" id="KW-0003">3Fe-4S</keyword>
<evidence type="ECO:0000259" key="9">
    <source>
        <dbReference type="PROSITE" id="PS51379"/>
    </source>
</evidence>
<protein>
    <recommendedName>
        <fullName evidence="8">Ferredoxin</fullName>
    </recommendedName>
</protein>
<feature type="domain" description="4Fe-4S ferredoxin-type" evidence="9">
    <location>
        <begin position="1"/>
        <end position="28"/>
    </location>
</feature>
<keyword evidence="11" id="KW-1185">Reference proteome</keyword>
<dbReference type="InterPro" id="IPR051269">
    <property type="entry name" value="Fe-S_cluster_ET"/>
</dbReference>
<evidence type="ECO:0000256" key="5">
    <source>
        <dbReference type="ARBA" id="ARBA00023004"/>
    </source>
</evidence>
<evidence type="ECO:0000256" key="7">
    <source>
        <dbReference type="ARBA" id="ARBA00023291"/>
    </source>
</evidence>
<evidence type="ECO:0000256" key="3">
    <source>
        <dbReference type="ARBA" id="ARBA00022723"/>
    </source>
</evidence>
<dbReference type="PROSITE" id="PS51379">
    <property type="entry name" value="4FE4S_FER_2"/>
    <property type="match status" value="1"/>
</dbReference>
<comment type="function">
    <text evidence="8">Ferredoxins are iron-sulfur proteins that transfer electrons in a wide variety of metabolic reactions.</text>
</comment>
<dbReference type="InterPro" id="IPR001080">
    <property type="entry name" value="3Fe4S_ferredoxin"/>
</dbReference>
<gene>
    <name evidence="10" type="ORF">GCM10022224_082440</name>
</gene>
<evidence type="ECO:0000256" key="4">
    <source>
        <dbReference type="ARBA" id="ARBA00022982"/>
    </source>
</evidence>
<dbReference type="SUPFAM" id="SSF54862">
    <property type="entry name" value="4Fe-4S ferredoxins"/>
    <property type="match status" value="1"/>
</dbReference>
<evidence type="ECO:0000256" key="8">
    <source>
        <dbReference type="RuleBase" id="RU368020"/>
    </source>
</evidence>
<dbReference type="PANTHER" id="PTHR36923">
    <property type="entry name" value="FERREDOXIN"/>
    <property type="match status" value="1"/>
</dbReference>
<keyword evidence="4 8" id="KW-0249">Electron transport</keyword>
<keyword evidence="2 8" id="KW-0813">Transport</keyword>
<dbReference type="PANTHER" id="PTHR36923:SF3">
    <property type="entry name" value="FERREDOXIN"/>
    <property type="match status" value="1"/>
</dbReference>
<dbReference type="InterPro" id="IPR017896">
    <property type="entry name" value="4Fe4S_Fe-S-bd"/>
</dbReference>
<keyword evidence="3 8" id="KW-0479">Metal-binding</keyword>
<dbReference type="Gene3D" id="3.30.70.20">
    <property type="match status" value="1"/>
</dbReference>
<dbReference type="EMBL" id="BAAAZP010000179">
    <property type="protein sequence ID" value="GAA3704381.1"/>
    <property type="molecule type" value="Genomic_DNA"/>
</dbReference>
<reference evidence="11" key="1">
    <citation type="journal article" date="2019" name="Int. J. Syst. Evol. Microbiol.">
        <title>The Global Catalogue of Microorganisms (GCM) 10K type strain sequencing project: providing services to taxonomists for standard genome sequencing and annotation.</title>
        <authorList>
            <consortium name="The Broad Institute Genomics Platform"/>
            <consortium name="The Broad Institute Genome Sequencing Center for Infectious Disease"/>
            <person name="Wu L."/>
            <person name="Ma J."/>
        </authorList>
    </citation>
    <scope>NUCLEOTIDE SEQUENCE [LARGE SCALE GENOMIC DNA]</scope>
    <source>
        <strain evidence="11">JCM 16904</strain>
    </source>
</reference>
<evidence type="ECO:0000256" key="6">
    <source>
        <dbReference type="ARBA" id="ARBA00023014"/>
    </source>
</evidence>
<sequence length="75" mass="7945">MIRADRYRCCGSGMCVLICPEVFDQDDSGLVVIDADAVRTADLALLRHAVSCCPGQALSEVDSAGAEKSAANERK</sequence>
<evidence type="ECO:0000313" key="10">
    <source>
        <dbReference type="EMBL" id="GAA3704381.1"/>
    </source>
</evidence>
<accession>A0ABP7DE71</accession>
<proteinExistence type="predicted"/>
<dbReference type="RefSeq" id="WP_344891393.1">
    <property type="nucleotide sequence ID" value="NZ_BAAAZP010000179.1"/>
</dbReference>
<evidence type="ECO:0000256" key="2">
    <source>
        <dbReference type="ARBA" id="ARBA00022448"/>
    </source>
</evidence>
<dbReference type="PRINTS" id="PR00352">
    <property type="entry name" value="3FE4SFRDOXIN"/>
</dbReference>
<name>A0ABP7DE71_9ACTN</name>
<evidence type="ECO:0000256" key="1">
    <source>
        <dbReference type="ARBA" id="ARBA00001927"/>
    </source>
</evidence>
<comment type="caution">
    <text evidence="10">The sequence shown here is derived from an EMBL/GenBank/DDBJ whole genome shotgun (WGS) entry which is preliminary data.</text>
</comment>
<dbReference type="Pfam" id="PF13459">
    <property type="entry name" value="Fer4_15"/>
    <property type="match status" value="1"/>
</dbReference>
<dbReference type="Proteomes" id="UP001500902">
    <property type="component" value="Unassembled WGS sequence"/>
</dbReference>
<keyword evidence="5 8" id="KW-0408">Iron</keyword>
<organism evidence="10 11">
    <name type="scientific">Nonomuraea antimicrobica</name>
    <dbReference type="NCBI Taxonomy" id="561173"/>
    <lineage>
        <taxon>Bacteria</taxon>
        <taxon>Bacillati</taxon>
        <taxon>Actinomycetota</taxon>
        <taxon>Actinomycetes</taxon>
        <taxon>Streptosporangiales</taxon>
        <taxon>Streptosporangiaceae</taxon>
        <taxon>Nonomuraea</taxon>
    </lineage>
</organism>
<keyword evidence="6 8" id="KW-0411">Iron-sulfur</keyword>
<evidence type="ECO:0000313" key="11">
    <source>
        <dbReference type="Proteomes" id="UP001500902"/>
    </source>
</evidence>
<comment type="cofactor">
    <cofactor evidence="1">
        <name>[3Fe-4S] cluster</name>
        <dbReference type="ChEBI" id="CHEBI:21137"/>
    </cofactor>
</comment>